<evidence type="ECO:0000313" key="2">
    <source>
        <dbReference type="EMBL" id="AXA37207.1"/>
    </source>
</evidence>
<dbReference type="EMBL" id="CP030759">
    <property type="protein sequence ID" value="AXA37207.1"/>
    <property type="molecule type" value="Genomic_DNA"/>
</dbReference>
<gene>
    <name evidence="2" type="ORF">BRCON_2437</name>
</gene>
<dbReference type="Proteomes" id="UP000262583">
    <property type="component" value="Chromosome"/>
</dbReference>
<dbReference type="KEGG" id="schv:BRCON_2437"/>
<reference evidence="2 3" key="1">
    <citation type="submission" date="2018-05" db="EMBL/GenBank/DDBJ databases">
        <title>A metagenomic window into the 2 km-deep terrestrial subsurface aquifer revealed taxonomically and functionally diverse microbial community comprising novel uncultured bacterial lineages.</title>
        <authorList>
            <person name="Kadnikov V.V."/>
            <person name="Mardanov A.V."/>
            <person name="Beletsky A.V."/>
            <person name="Banks D."/>
            <person name="Pimenov N.V."/>
            <person name="Frank Y.A."/>
            <person name="Karnachuk O.V."/>
            <person name="Ravin N.V."/>
        </authorList>
    </citation>
    <scope>NUCLEOTIDE SEQUENCE [LARGE SCALE GENOMIC DNA]</scope>
    <source>
        <strain evidence="2">BY</strain>
    </source>
</reference>
<protein>
    <submittedName>
        <fullName evidence="2">AsmA protein</fullName>
    </submittedName>
</protein>
<sequence>MFLAFLMIWMSGGAQRLVCAAPADSVSRSSRSKGERIPLVATPNPNAFPNAKAEKAGVATPEPSDETLSRLMRMRSRLQNLRVDTRWIGGEEVTQNFTATVGQGTLRGKGEINWSRPERVHWARVEVSEVDVPAFLHVCDIRFDGKVQARVSGTLDLRWRGMRFRDMRATMEGGGKLHVSSGTVTSTRLLDQVAAFSGLPELRRFEFREGLVIGRIRDGRVDIESIEFRNPDYILRAKGSVRLEDGALDARVELRVRPSLAMRSQLSEVRLLGVALAAVSQDSPDGMVAIPLPLSFGGTLERPIPYLELGATPPPNIPPGLSSGMKSAPKK</sequence>
<proteinExistence type="predicted"/>
<name>A0A2Z4Y7I1_SUMC1</name>
<dbReference type="AlphaFoldDB" id="A0A2Z4Y7I1"/>
<evidence type="ECO:0000256" key="1">
    <source>
        <dbReference type="SAM" id="MobiDB-lite"/>
    </source>
</evidence>
<accession>A0A2Z4Y7I1</accession>
<organism evidence="2 3">
    <name type="scientific">Sumerlaea chitinivorans</name>
    <dbReference type="NCBI Taxonomy" id="2250252"/>
    <lineage>
        <taxon>Bacteria</taxon>
        <taxon>Candidatus Sumerlaeota</taxon>
        <taxon>Candidatus Sumerlaeia</taxon>
        <taxon>Candidatus Sumerlaeales</taxon>
        <taxon>Candidatus Sumerlaeaceae</taxon>
        <taxon>Candidatus Sumerlaea</taxon>
    </lineage>
</organism>
<feature type="region of interest" description="Disordered" evidence="1">
    <location>
        <begin position="309"/>
        <end position="331"/>
    </location>
</feature>
<evidence type="ECO:0000313" key="3">
    <source>
        <dbReference type="Proteomes" id="UP000262583"/>
    </source>
</evidence>